<dbReference type="EMBL" id="LT629705">
    <property type="protein sequence ID" value="SDN42159.1"/>
    <property type="molecule type" value="Genomic_DNA"/>
</dbReference>
<organism evidence="2 3">
    <name type="scientific">Pseudomonas arsenicoxydans</name>
    <dbReference type="NCBI Taxonomy" id="702115"/>
    <lineage>
        <taxon>Bacteria</taxon>
        <taxon>Pseudomonadati</taxon>
        <taxon>Pseudomonadota</taxon>
        <taxon>Gammaproteobacteria</taxon>
        <taxon>Pseudomonadales</taxon>
        <taxon>Pseudomonadaceae</taxon>
        <taxon>Pseudomonas</taxon>
    </lineage>
</organism>
<evidence type="ECO:0000313" key="2">
    <source>
        <dbReference type="EMBL" id="SDN42159.1"/>
    </source>
</evidence>
<evidence type="ECO:0000313" key="3">
    <source>
        <dbReference type="Proteomes" id="UP000198827"/>
    </source>
</evidence>
<evidence type="ECO:0008006" key="4">
    <source>
        <dbReference type="Google" id="ProtNLM"/>
    </source>
</evidence>
<protein>
    <recommendedName>
        <fullName evidence="4">Integrase</fullName>
    </recommendedName>
</protein>
<dbReference type="RefSeq" id="WP_090175889.1">
    <property type="nucleotide sequence ID" value="NZ_LT629705.1"/>
</dbReference>
<keyword evidence="1" id="KW-0233">DNA recombination</keyword>
<dbReference type="SUPFAM" id="SSF56349">
    <property type="entry name" value="DNA breaking-rejoining enzymes"/>
    <property type="match status" value="1"/>
</dbReference>
<dbReference type="InterPro" id="IPR011010">
    <property type="entry name" value="DNA_brk_join_enz"/>
</dbReference>
<proteinExistence type="predicted"/>
<dbReference type="GO" id="GO:0003677">
    <property type="term" value="F:DNA binding"/>
    <property type="evidence" value="ECO:0007669"/>
    <property type="project" value="InterPro"/>
</dbReference>
<dbReference type="InterPro" id="IPR013762">
    <property type="entry name" value="Integrase-like_cat_sf"/>
</dbReference>
<sequence length="627" mass="71847">MSYDSEATCSLADIELQPESTRELPESERAALIVKAIQVDGNWVIQSRYGDDCWQLDGLPNNAPEYRRQVNFLRVPAIYRATMKAVMYRYLRRGQEGQPRPKGNTSSGFFSAAMPFLRYLSQLKIPTFRDVPYVVFANYAAECREVRKKSGKRLSSFSLNSRFLAVQALYELSQYTHDPFPIHPWPGTSPKAMVKLTRANMPQQPSKTPLMPDEVFCKLFEQAFKLVQGGEALLNLRDAIAKTKTEQNCASYIVSYARKRHLAALGWNDSLAAFNHALIDLRTACYIVLASTSGCRNHELGNVQEGSHHRTEDNEGTIFHWMRSKSEKIDSGIRDWMIPDASVRALHLMYSWAAPYQAMIAEEIAERREINPRDPEIAQAQQHRHSLFLGVDAHKGKIVRTLSGTAWNRNLRIFADNAGLNWSPNSHQFRRKFANYVAHSRFGDLRYLREHFAHWSMDMTLHYAMDDEWGGHLDLELYDEIQAEYENIKLDTVDGWFVNDSLSGRYGLSIKQWQRDSRNLAIFKDHKTMVASIAQSTSIRSNGHAWCTADNDGCVGNTIERTRCSNCNHAVISSSHLYIYRQQYNNLRDLHSLSDIGEAGQIRVLRDLERCRDVIMQLGYNPEDDTE</sequence>
<name>A0A1H0B951_9PSED</name>
<dbReference type="GO" id="GO:0006310">
    <property type="term" value="P:DNA recombination"/>
    <property type="evidence" value="ECO:0007669"/>
    <property type="project" value="UniProtKB-KW"/>
</dbReference>
<dbReference type="OrthoDB" id="8768428at2"/>
<dbReference type="GO" id="GO:0015074">
    <property type="term" value="P:DNA integration"/>
    <property type="evidence" value="ECO:0007669"/>
    <property type="project" value="InterPro"/>
</dbReference>
<dbReference type="Proteomes" id="UP000198827">
    <property type="component" value="Chromosome I"/>
</dbReference>
<dbReference type="AlphaFoldDB" id="A0A1H0B951"/>
<reference evidence="2 3" key="1">
    <citation type="submission" date="2016-10" db="EMBL/GenBank/DDBJ databases">
        <authorList>
            <person name="de Groot N.N."/>
        </authorList>
    </citation>
    <scope>NUCLEOTIDE SEQUENCE [LARGE SCALE GENOMIC DNA]</scope>
    <source>
        <strain evidence="2 3">CECT 7543</strain>
    </source>
</reference>
<dbReference type="Gene3D" id="1.10.443.10">
    <property type="entry name" value="Intergrase catalytic core"/>
    <property type="match status" value="1"/>
</dbReference>
<accession>A0A1H0B951</accession>
<evidence type="ECO:0000256" key="1">
    <source>
        <dbReference type="ARBA" id="ARBA00023172"/>
    </source>
</evidence>
<gene>
    <name evidence="2" type="ORF">SAMN04489798_0265</name>
</gene>